<feature type="domain" description="PBSX phage terminase small subunit-like N-terminal" evidence="1">
    <location>
        <begin position="1"/>
        <end position="57"/>
    </location>
</feature>
<proteinExistence type="predicted"/>
<reference evidence="2 3" key="1">
    <citation type="submission" date="2016-10" db="EMBL/GenBank/DDBJ databases">
        <authorList>
            <person name="de Groot N.N."/>
        </authorList>
    </citation>
    <scope>NUCLEOTIDE SEQUENCE [LARGE SCALE GENOMIC DNA]</scope>
    <source>
        <strain evidence="2 3">DSM 18346</strain>
    </source>
</reference>
<dbReference type="AlphaFoldDB" id="A0A1G9I463"/>
<dbReference type="RefSeq" id="WP_090554714.1">
    <property type="nucleotide sequence ID" value="NZ_FNFP01000010.1"/>
</dbReference>
<evidence type="ECO:0000313" key="3">
    <source>
        <dbReference type="Proteomes" id="UP000198718"/>
    </source>
</evidence>
<gene>
    <name evidence="2" type="ORF">SAMN05660472_02794</name>
</gene>
<sequence length="232" mass="27080">MGRQRSPNRDAAHELYKNHNGNITSKEIAEILNEKVSNINTWRVKDKWRKSLNKVGAPYNNQNAVGNKGGGAPQENQNARTYGWYSKYYPAKARNLIKEAEEAGETPLEILWAQIMTQWIAIIRAQKIMFVKNKEDKTKELKKLKSESKNLGTKSNPDIVEVYREEEYEIQQAWDKHATFLNAQSKAMGQLTNMLKRYDEMLHANWDTTTEEQKLRVERLRVQIKNDELKAW</sequence>
<protein>
    <submittedName>
        <fullName evidence="2">Uncharacterized protein YjcR</fullName>
    </submittedName>
</protein>
<name>A0A1G9I463_9FIRM</name>
<evidence type="ECO:0000313" key="2">
    <source>
        <dbReference type="EMBL" id="SDL20027.1"/>
    </source>
</evidence>
<organism evidence="2 3">
    <name type="scientific">Natronincola ferrireducens</name>
    <dbReference type="NCBI Taxonomy" id="393762"/>
    <lineage>
        <taxon>Bacteria</taxon>
        <taxon>Bacillati</taxon>
        <taxon>Bacillota</taxon>
        <taxon>Clostridia</taxon>
        <taxon>Peptostreptococcales</taxon>
        <taxon>Natronincolaceae</taxon>
        <taxon>Natronincola</taxon>
    </lineage>
</organism>
<evidence type="ECO:0000259" key="1">
    <source>
        <dbReference type="Pfam" id="PF10668"/>
    </source>
</evidence>
<accession>A0A1G9I463</accession>
<dbReference type="InterPro" id="IPR018925">
    <property type="entry name" value="XtmA-like_N"/>
</dbReference>
<dbReference type="NCBIfam" id="NF040601">
    <property type="entry name" value="TerS_not_xtmA"/>
    <property type="match status" value="1"/>
</dbReference>
<dbReference type="EMBL" id="FNFP01000010">
    <property type="protein sequence ID" value="SDL20027.1"/>
    <property type="molecule type" value="Genomic_DNA"/>
</dbReference>
<dbReference type="Proteomes" id="UP000198718">
    <property type="component" value="Unassembled WGS sequence"/>
</dbReference>
<dbReference type="OrthoDB" id="9768556at2"/>
<dbReference type="Pfam" id="PF10668">
    <property type="entry name" value="Phage_terminase"/>
    <property type="match status" value="1"/>
</dbReference>
<dbReference type="STRING" id="393762.SAMN05660472_02794"/>
<keyword evidence="3" id="KW-1185">Reference proteome</keyword>